<dbReference type="Pfam" id="PF08216">
    <property type="entry name" value="CTNNBL"/>
    <property type="match status" value="1"/>
</dbReference>
<feature type="region of interest" description="Disordered" evidence="6">
    <location>
        <begin position="122"/>
        <end position="150"/>
    </location>
</feature>
<dbReference type="GO" id="GO:0005681">
    <property type="term" value="C:spliceosomal complex"/>
    <property type="evidence" value="ECO:0007669"/>
    <property type="project" value="TreeGrafter"/>
</dbReference>
<dbReference type="EMBL" id="SNRW01048942">
    <property type="protein sequence ID" value="KAA6312109.1"/>
    <property type="molecule type" value="Genomic_DNA"/>
</dbReference>
<comment type="caution">
    <text evidence="8">The sequence shown here is derived from an EMBL/GenBank/DDBJ whole genome shotgun (WGS) entry which is preliminary data.</text>
</comment>
<dbReference type="Gene3D" id="1.25.10.10">
    <property type="entry name" value="Leucine-rich Repeat Variant"/>
    <property type="match status" value="1"/>
</dbReference>
<dbReference type="OrthoDB" id="1898821at2759"/>
<sequence length="150" mass="17630">MKLLSYATSHHPGNCLIFVERGGLKIVFSLLMNQCAIETDELKKKQKQQTDIQGDEHILGILASLHRLLSGSAKLRFLSKFRENNYEKIQRLLKFHTLYYFNVRNAKISAEKEIDAVRQERLRHKLNQNPKEKEKRKNGDSSQLKRRRIN</sequence>
<protein>
    <recommendedName>
        <fullName evidence="7">Beta-catenin-like protein 1 N-terminal domain-containing protein</fullName>
    </recommendedName>
</protein>
<feature type="non-terminal residue" evidence="8">
    <location>
        <position position="150"/>
    </location>
</feature>
<evidence type="ECO:0000256" key="5">
    <source>
        <dbReference type="ARBA" id="ARBA00023242"/>
    </source>
</evidence>
<evidence type="ECO:0000256" key="2">
    <source>
        <dbReference type="ARBA" id="ARBA00022553"/>
    </source>
</evidence>
<dbReference type="AlphaFoldDB" id="A0A5J4PTR8"/>
<keyword evidence="3" id="KW-0677">Repeat</keyword>
<name>A0A5J4PTR8_9EUKA</name>
<reference evidence="8 9" key="1">
    <citation type="submission" date="2019-03" db="EMBL/GenBank/DDBJ databases">
        <title>Single cell metagenomics reveals metabolic interactions within the superorganism composed of flagellate Streblomastix strix and complex community of Bacteroidetes bacteria on its surface.</title>
        <authorList>
            <person name="Treitli S.C."/>
            <person name="Kolisko M."/>
            <person name="Husnik F."/>
            <person name="Keeling P."/>
            <person name="Hampl V."/>
        </authorList>
    </citation>
    <scope>NUCLEOTIDE SEQUENCE [LARGE SCALE GENOMIC DNA]</scope>
    <source>
        <strain evidence="8">ST1C</strain>
    </source>
</reference>
<dbReference type="InterPro" id="IPR013180">
    <property type="entry name" value="CTNNBL1_N"/>
</dbReference>
<evidence type="ECO:0000259" key="7">
    <source>
        <dbReference type="Pfam" id="PF08216"/>
    </source>
</evidence>
<dbReference type="PANTHER" id="PTHR14978:SF0">
    <property type="entry name" value="BETA-CATENIN-LIKE PROTEIN 1"/>
    <property type="match status" value="1"/>
</dbReference>
<dbReference type="InterPro" id="IPR039678">
    <property type="entry name" value="CTNNBL1"/>
</dbReference>
<keyword evidence="5" id="KW-0539">Nucleus</keyword>
<organism evidence="8 9">
    <name type="scientific">Streblomastix strix</name>
    <dbReference type="NCBI Taxonomy" id="222440"/>
    <lineage>
        <taxon>Eukaryota</taxon>
        <taxon>Metamonada</taxon>
        <taxon>Preaxostyla</taxon>
        <taxon>Oxymonadida</taxon>
        <taxon>Streblomastigidae</taxon>
        <taxon>Streblomastix</taxon>
    </lineage>
</organism>
<evidence type="ECO:0000313" key="9">
    <source>
        <dbReference type="Proteomes" id="UP000324800"/>
    </source>
</evidence>
<dbReference type="Proteomes" id="UP000324800">
    <property type="component" value="Unassembled WGS sequence"/>
</dbReference>
<comment type="subcellular location">
    <subcellularLocation>
        <location evidence="1">Nucleus</location>
    </subcellularLocation>
</comment>
<dbReference type="InterPro" id="IPR011989">
    <property type="entry name" value="ARM-like"/>
</dbReference>
<dbReference type="PANTHER" id="PTHR14978">
    <property type="entry name" value="BETA-CATENIN-LIKE PROTEIN 1 NUCLEAR ASSOCIATED PROTEIN"/>
    <property type="match status" value="1"/>
</dbReference>
<evidence type="ECO:0000313" key="8">
    <source>
        <dbReference type="EMBL" id="KAA6312109.1"/>
    </source>
</evidence>
<evidence type="ECO:0000256" key="6">
    <source>
        <dbReference type="SAM" id="MobiDB-lite"/>
    </source>
</evidence>
<evidence type="ECO:0000256" key="3">
    <source>
        <dbReference type="ARBA" id="ARBA00022737"/>
    </source>
</evidence>
<evidence type="ECO:0000256" key="4">
    <source>
        <dbReference type="ARBA" id="ARBA00023054"/>
    </source>
</evidence>
<proteinExistence type="predicted"/>
<feature type="compositionally biased region" description="Basic and acidic residues" evidence="6">
    <location>
        <begin position="130"/>
        <end position="139"/>
    </location>
</feature>
<feature type="domain" description="Beta-catenin-like protein 1 N-terminal" evidence="7">
    <location>
        <begin position="1"/>
        <end position="121"/>
    </location>
</feature>
<keyword evidence="4" id="KW-0175">Coiled coil</keyword>
<accession>A0A5J4PTR8</accession>
<keyword evidence="2" id="KW-0597">Phosphoprotein</keyword>
<evidence type="ECO:0000256" key="1">
    <source>
        <dbReference type="ARBA" id="ARBA00004123"/>
    </source>
</evidence>
<gene>
    <name evidence="8" type="ORF">EZS28_055984</name>
</gene>